<comment type="caution">
    <text evidence="2">The sequence shown here is derived from an EMBL/GenBank/DDBJ whole genome shotgun (WGS) entry which is preliminary data.</text>
</comment>
<proteinExistence type="predicted"/>
<dbReference type="EMBL" id="JBJHQH010000044">
    <property type="protein sequence ID" value="MFK9095380.1"/>
    <property type="molecule type" value="Genomic_DNA"/>
</dbReference>
<dbReference type="InterPro" id="IPR010897">
    <property type="entry name" value="Spore_II_P"/>
</dbReference>
<name>A0ABW8RPC2_9BACI</name>
<sequence>MQTERELFELIKETYPIHPSEAFVSETDAMLRQMARKIKRKRKLARFSLAASGIILCALASSWFFFFSGKEVISNTLSSLGDENTASIANKLEPSIFIYQTHNDESFMPEINVDNADEAFDKSKNITLVGERLSKKLNENKINTIHDTSDFIGNLKASGLRFPKAYELSREALSDALNHNKSINMVFDLHRDSRNKEDTTKTINGNDYARIVFVVSGATNNYKENMNFATKMHNKLEKKYPGLSRGVFLKSNGDTQNTYNQDLLDQSVLLEIGGVENTLEEEYRSTDVLAEIISEVIENK</sequence>
<keyword evidence="1" id="KW-0472">Membrane</keyword>
<dbReference type="Proteomes" id="UP001623041">
    <property type="component" value="Unassembled WGS sequence"/>
</dbReference>
<dbReference type="RefSeq" id="WP_406583769.1">
    <property type="nucleotide sequence ID" value="NZ_JBJHQH010000044.1"/>
</dbReference>
<keyword evidence="3" id="KW-1185">Reference proteome</keyword>
<protein>
    <submittedName>
        <fullName evidence="2">Stage II sporulation protein P</fullName>
    </submittedName>
</protein>
<organism evidence="2 3">
    <name type="scientific">Bacillus salipaludis</name>
    <dbReference type="NCBI Taxonomy" id="2547811"/>
    <lineage>
        <taxon>Bacteria</taxon>
        <taxon>Bacillati</taxon>
        <taxon>Bacillota</taxon>
        <taxon>Bacilli</taxon>
        <taxon>Bacillales</taxon>
        <taxon>Bacillaceae</taxon>
        <taxon>Bacillus</taxon>
    </lineage>
</organism>
<gene>
    <name evidence="2" type="primary">spoIIP</name>
    <name evidence="2" type="ORF">ACJEBI_28510</name>
</gene>
<keyword evidence="1" id="KW-1133">Transmembrane helix</keyword>
<reference evidence="2 3" key="1">
    <citation type="submission" date="2024-11" db="EMBL/GenBank/DDBJ databases">
        <authorList>
            <person name="Lucas J.A."/>
        </authorList>
    </citation>
    <scope>NUCLEOTIDE SEQUENCE [LARGE SCALE GENOMIC DNA]</scope>
    <source>
        <strain evidence="2 3">Z 5.4</strain>
    </source>
</reference>
<evidence type="ECO:0000313" key="3">
    <source>
        <dbReference type="Proteomes" id="UP001623041"/>
    </source>
</evidence>
<dbReference type="NCBIfam" id="TIGR02867">
    <property type="entry name" value="spore_II_P"/>
    <property type="match status" value="1"/>
</dbReference>
<accession>A0ABW8RPC2</accession>
<feature type="transmembrane region" description="Helical" evidence="1">
    <location>
        <begin position="44"/>
        <end position="66"/>
    </location>
</feature>
<keyword evidence="1" id="KW-0812">Transmembrane</keyword>
<dbReference type="Pfam" id="PF07454">
    <property type="entry name" value="SpoIIP"/>
    <property type="match status" value="1"/>
</dbReference>
<evidence type="ECO:0000256" key="1">
    <source>
        <dbReference type="SAM" id="Phobius"/>
    </source>
</evidence>
<evidence type="ECO:0000313" key="2">
    <source>
        <dbReference type="EMBL" id="MFK9095380.1"/>
    </source>
</evidence>